<evidence type="ECO:0000256" key="1">
    <source>
        <dbReference type="ARBA" id="ARBA00010617"/>
    </source>
</evidence>
<dbReference type="InterPro" id="IPR017972">
    <property type="entry name" value="Cyt_P450_CS"/>
</dbReference>
<reference evidence="8" key="1">
    <citation type="submission" date="2020-11" db="EMBL/GenBank/DDBJ databases">
        <title>Sequencing the genomes of 1000 actinobacteria strains.</title>
        <authorList>
            <person name="Klenk H.-P."/>
        </authorList>
    </citation>
    <scope>NUCLEOTIDE SEQUENCE</scope>
    <source>
        <strain evidence="8">DSM 43175</strain>
    </source>
</reference>
<dbReference type="GO" id="GO:0005506">
    <property type="term" value="F:iron ion binding"/>
    <property type="evidence" value="ECO:0007669"/>
    <property type="project" value="InterPro"/>
</dbReference>
<keyword evidence="4 7" id="KW-0560">Oxidoreductase</keyword>
<dbReference type="GO" id="GO:0020037">
    <property type="term" value="F:heme binding"/>
    <property type="evidence" value="ECO:0007669"/>
    <property type="project" value="InterPro"/>
</dbReference>
<dbReference type="PRINTS" id="PR00359">
    <property type="entry name" value="BP450"/>
</dbReference>
<dbReference type="EMBL" id="JADOUA010000001">
    <property type="protein sequence ID" value="MBG6093639.1"/>
    <property type="molecule type" value="Genomic_DNA"/>
</dbReference>
<dbReference type="GO" id="GO:0016705">
    <property type="term" value="F:oxidoreductase activity, acting on paired donors, with incorporation or reduction of molecular oxygen"/>
    <property type="evidence" value="ECO:0007669"/>
    <property type="project" value="InterPro"/>
</dbReference>
<proteinExistence type="inferred from homology"/>
<evidence type="ECO:0000256" key="7">
    <source>
        <dbReference type="RuleBase" id="RU000461"/>
    </source>
</evidence>
<protein>
    <submittedName>
        <fullName evidence="8">Cytochrome P450</fullName>
    </submittedName>
</protein>
<dbReference type="Proteomes" id="UP000614047">
    <property type="component" value="Unassembled WGS sequence"/>
</dbReference>
<evidence type="ECO:0000313" key="8">
    <source>
        <dbReference type="EMBL" id="MBG6093639.1"/>
    </source>
</evidence>
<evidence type="ECO:0000256" key="3">
    <source>
        <dbReference type="ARBA" id="ARBA00022723"/>
    </source>
</evidence>
<evidence type="ECO:0000256" key="6">
    <source>
        <dbReference type="ARBA" id="ARBA00023033"/>
    </source>
</evidence>
<dbReference type="Gene3D" id="1.10.630.10">
    <property type="entry name" value="Cytochrome P450"/>
    <property type="match status" value="1"/>
</dbReference>
<dbReference type="AlphaFoldDB" id="A0A931DRX2"/>
<dbReference type="RefSeq" id="WP_197015677.1">
    <property type="nucleotide sequence ID" value="NZ_BAABES010000003.1"/>
</dbReference>
<evidence type="ECO:0000256" key="4">
    <source>
        <dbReference type="ARBA" id="ARBA00023002"/>
    </source>
</evidence>
<dbReference type="FunFam" id="1.10.630.10:FF:000018">
    <property type="entry name" value="Cytochrome P450 monooxygenase"/>
    <property type="match status" value="1"/>
</dbReference>
<dbReference type="SUPFAM" id="SSF48264">
    <property type="entry name" value="Cytochrome P450"/>
    <property type="match status" value="1"/>
</dbReference>
<comment type="caution">
    <text evidence="8">The sequence shown here is derived from an EMBL/GenBank/DDBJ whole genome shotgun (WGS) entry which is preliminary data.</text>
</comment>
<keyword evidence="3 7" id="KW-0479">Metal-binding</keyword>
<keyword evidence="9" id="KW-1185">Reference proteome</keyword>
<dbReference type="PRINTS" id="PR00385">
    <property type="entry name" value="P450"/>
</dbReference>
<keyword evidence="6 7" id="KW-0503">Monooxygenase</keyword>
<comment type="similarity">
    <text evidence="1 7">Belongs to the cytochrome P450 family.</text>
</comment>
<dbReference type="InterPro" id="IPR002397">
    <property type="entry name" value="Cyt_P450_B"/>
</dbReference>
<dbReference type="InterPro" id="IPR036396">
    <property type="entry name" value="Cyt_P450_sf"/>
</dbReference>
<accession>A0A931DRX2</accession>
<sequence length="389" mass="42598">MTAERIPEALPLITDVRTAGPVARVTMLSGDAGYVVTRYEEAQQVLTDPAFSRAQTIRSDTPENLPRKHVGAANTLFNMDPPEHTRLRRVVSKAFTRGRVQAMREGIQTVVDGLLDRMVEAGPPVDLVEALCAPLPITEICHLLGVPYEDRAAFRGWTEAIMSISGHPFEEVKRARMALYGYLGGLVAAKRERPGDDLLSALLVLRDQEDRITESELVGLGLTLLIAGHETTMNQLGNSMHALLSRPDLYASLHRDPGLVLTAVEELLRLCPSVGVTTPRLTTRDVRVGDVLIPAGSMVAVSLIAADRDPAVFTDPETMDLARSDNRHMTFGHGPHFCLGVHLARSELQVALSSLVRRFPNLRLAVDPATVRWRTSALVRGPAELPVTW</sequence>
<dbReference type="CDD" id="cd11031">
    <property type="entry name" value="Cyp158A-like"/>
    <property type="match status" value="1"/>
</dbReference>
<dbReference type="PROSITE" id="PS00086">
    <property type="entry name" value="CYTOCHROME_P450"/>
    <property type="match status" value="1"/>
</dbReference>
<dbReference type="PANTHER" id="PTHR46696:SF1">
    <property type="entry name" value="CYTOCHROME P450 YJIB-RELATED"/>
    <property type="match status" value="1"/>
</dbReference>
<gene>
    <name evidence="8" type="ORF">IW256_007752</name>
</gene>
<evidence type="ECO:0000256" key="5">
    <source>
        <dbReference type="ARBA" id="ARBA00023004"/>
    </source>
</evidence>
<dbReference type="PANTHER" id="PTHR46696">
    <property type="entry name" value="P450, PUTATIVE (EUROFUNG)-RELATED"/>
    <property type="match status" value="1"/>
</dbReference>
<dbReference type="InterPro" id="IPR001128">
    <property type="entry name" value="Cyt_P450"/>
</dbReference>
<organism evidence="8 9">
    <name type="scientific">Actinomadura viridis</name>
    <dbReference type="NCBI Taxonomy" id="58110"/>
    <lineage>
        <taxon>Bacteria</taxon>
        <taxon>Bacillati</taxon>
        <taxon>Actinomycetota</taxon>
        <taxon>Actinomycetes</taxon>
        <taxon>Streptosporangiales</taxon>
        <taxon>Thermomonosporaceae</taxon>
        <taxon>Actinomadura</taxon>
    </lineage>
</organism>
<keyword evidence="2 7" id="KW-0349">Heme</keyword>
<evidence type="ECO:0000313" key="9">
    <source>
        <dbReference type="Proteomes" id="UP000614047"/>
    </source>
</evidence>
<dbReference type="Pfam" id="PF00067">
    <property type="entry name" value="p450"/>
    <property type="match status" value="1"/>
</dbReference>
<dbReference type="GO" id="GO:0004497">
    <property type="term" value="F:monooxygenase activity"/>
    <property type="evidence" value="ECO:0007669"/>
    <property type="project" value="UniProtKB-KW"/>
</dbReference>
<keyword evidence="5 7" id="KW-0408">Iron</keyword>
<name>A0A931DRX2_9ACTN</name>
<evidence type="ECO:0000256" key="2">
    <source>
        <dbReference type="ARBA" id="ARBA00022617"/>
    </source>
</evidence>